<evidence type="ECO:0000313" key="3">
    <source>
        <dbReference type="Proteomes" id="UP000260823"/>
    </source>
</evidence>
<reference evidence="2 3" key="1">
    <citation type="submission" date="2018-08" db="EMBL/GenBank/DDBJ databases">
        <title>Mucilaginibacter terrae sp. nov., isolated from manganese diggings.</title>
        <authorList>
            <person name="Huang Y."/>
            <person name="Zhou Z."/>
        </authorList>
    </citation>
    <scope>NUCLEOTIDE SEQUENCE [LARGE SCALE GENOMIC DNA]</scope>
    <source>
        <strain evidence="2 3">ZH6</strain>
    </source>
</reference>
<evidence type="ECO:0008006" key="4">
    <source>
        <dbReference type="Google" id="ProtNLM"/>
    </source>
</evidence>
<dbReference type="SUPFAM" id="SSF48452">
    <property type="entry name" value="TPR-like"/>
    <property type="match status" value="1"/>
</dbReference>
<keyword evidence="1" id="KW-0732">Signal</keyword>
<proteinExistence type="predicted"/>
<sequence length="264" mass="30133">MYDICNQMKKLFILTALLFAVSSLKAAQHSDLDSLKQKLQLIAYDSLKAPVYTEIANEYLKYDTITNRGMRLRYQNEAINYSMMALHLYSRYDDTLGLRTSFEALSKVYTSQRKFAQAKWFILQSNSISRLRNDTTNIISSLVKLANIKMLIKDYKLAMRDLNEALGMSIKIRTPQMEALVQKNYGFLYNRMKDYEKGTIAMKRADDILDSIKKDEEAKLTALQVAPDTSGSKKVKPVTKKKLLASSTKKAVRKAPVKKLVASL</sequence>
<evidence type="ECO:0000313" key="2">
    <source>
        <dbReference type="EMBL" id="RFZ85022.1"/>
    </source>
</evidence>
<gene>
    <name evidence="2" type="ORF">DYU05_05305</name>
</gene>
<organism evidence="2 3">
    <name type="scientific">Mucilaginibacter terrenus</name>
    <dbReference type="NCBI Taxonomy" id="2482727"/>
    <lineage>
        <taxon>Bacteria</taxon>
        <taxon>Pseudomonadati</taxon>
        <taxon>Bacteroidota</taxon>
        <taxon>Sphingobacteriia</taxon>
        <taxon>Sphingobacteriales</taxon>
        <taxon>Sphingobacteriaceae</taxon>
        <taxon>Mucilaginibacter</taxon>
    </lineage>
</organism>
<dbReference type="AlphaFoldDB" id="A0A3E2NVJ8"/>
<name>A0A3E2NVJ8_9SPHI</name>
<dbReference type="EMBL" id="QWDE01000001">
    <property type="protein sequence ID" value="RFZ85022.1"/>
    <property type="molecule type" value="Genomic_DNA"/>
</dbReference>
<accession>A0A3E2NVJ8</accession>
<dbReference type="Proteomes" id="UP000260823">
    <property type="component" value="Unassembled WGS sequence"/>
</dbReference>
<dbReference type="Gene3D" id="1.25.40.10">
    <property type="entry name" value="Tetratricopeptide repeat domain"/>
    <property type="match status" value="1"/>
</dbReference>
<comment type="caution">
    <text evidence="2">The sequence shown here is derived from an EMBL/GenBank/DDBJ whole genome shotgun (WGS) entry which is preliminary data.</text>
</comment>
<evidence type="ECO:0000256" key="1">
    <source>
        <dbReference type="SAM" id="SignalP"/>
    </source>
</evidence>
<keyword evidence="3" id="KW-1185">Reference proteome</keyword>
<protein>
    <recommendedName>
        <fullName evidence="4">Tetratricopeptide repeat protein</fullName>
    </recommendedName>
</protein>
<dbReference type="InterPro" id="IPR011990">
    <property type="entry name" value="TPR-like_helical_dom_sf"/>
</dbReference>
<feature type="signal peptide" evidence="1">
    <location>
        <begin position="1"/>
        <end position="26"/>
    </location>
</feature>
<feature type="chain" id="PRO_5017673957" description="Tetratricopeptide repeat protein" evidence="1">
    <location>
        <begin position="27"/>
        <end position="264"/>
    </location>
</feature>